<dbReference type="GO" id="GO:0016301">
    <property type="term" value="F:kinase activity"/>
    <property type="evidence" value="ECO:0007669"/>
    <property type="project" value="UniProtKB-KW"/>
</dbReference>
<evidence type="ECO:0000313" key="7">
    <source>
        <dbReference type="EMBL" id="TQL86844.1"/>
    </source>
</evidence>
<dbReference type="InterPro" id="IPR000577">
    <property type="entry name" value="Carb_kinase_FGGY"/>
</dbReference>
<evidence type="ECO:0000256" key="4">
    <source>
        <dbReference type="ARBA" id="ARBA00022777"/>
    </source>
</evidence>
<gene>
    <name evidence="7" type="ORF">FB560_2509</name>
</gene>
<sequence>MTTRAGGYVVAIDNGSQSTKVLIVDGGGIVHASARVPLRPYASPSPGRWEHPDDDLWDSVVSAVRDALDTFDGDPTEIRGVGLCTIRFCRAVLRQDGSLAQPIMSWMDERLPRAYERECDDAVYVTTSSGYLGHRLTGERRDAAGNYQGMWPIDTARWTWSADAAEYARTGMDPQMLFELVAPGEPLGRVTAAAAHRTGLPAGIPVIATSNDKAVEALGAGLREEGDALLSLGTYVATMTVGDRPLGPDADVWTNFGAEPGTYLYESNGVRRGMWTVSWFRELLSSSGHGMTEEELNLGAAEVPIGARGIVAALDWLAPPDEPWRRGALVGFDGTQGAFHIYRAILEALAIETASSDDRARRVLGRRRGGLVVTGGGSSSSLMLQILASVYRVPVRTPLVRDAAGMGAAICAAVGVGMHATWDGAVDAMVHVGDRVDVDPDMVRAYEDVSQTYATVIPRIRRLFSETD</sequence>
<keyword evidence="2" id="KW-0859">Xylose metabolism</keyword>
<evidence type="ECO:0000259" key="6">
    <source>
        <dbReference type="Pfam" id="PF02782"/>
    </source>
</evidence>
<dbReference type="InterPro" id="IPR043129">
    <property type="entry name" value="ATPase_NBD"/>
</dbReference>
<dbReference type="PANTHER" id="PTHR43095:SF5">
    <property type="entry name" value="XYLULOSE KINASE"/>
    <property type="match status" value="1"/>
</dbReference>
<dbReference type="SUPFAM" id="SSF53067">
    <property type="entry name" value="Actin-like ATPase domain"/>
    <property type="match status" value="2"/>
</dbReference>
<evidence type="ECO:0000256" key="2">
    <source>
        <dbReference type="ARBA" id="ARBA00022629"/>
    </source>
</evidence>
<dbReference type="Pfam" id="PF00370">
    <property type="entry name" value="FGGY_N"/>
    <property type="match status" value="1"/>
</dbReference>
<comment type="similarity">
    <text evidence="1">Belongs to the FGGY kinase family.</text>
</comment>
<evidence type="ECO:0000259" key="5">
    <source>
        <dbReference type="Pfam" id="PF00370"/>
    </source>
</evidence>
<feature type="domain" description="Carbohydrate kinase FGGY C-terminal" evidence="6">
    <location>
        <begin position="229"/>
        <end position="415"/>
    </location>
</feature>
<dbReference type="AlphaFoldDB" id="A0A543BPT4"/>
<accession>A0A543BPT4</accession>
<dbReference type="Pfam" id="PF02782">
    <property type="entry name" value="FGGY_C"/>
    <property type="match status" value="1"/>
</dbReference>
<comment type="caution">
    <text evidence="7">The sequence shown here is derived from an EMBL/GenBank/DDBJ whole genome shotgun (WGS) entry which is preliminary data.</text>
</comment>
<dbReference type="OrthoDB" id="9782710at2"/>
<dbReference type="InterPro" id="IPR018484">
    <property type="entry name" value="FGGY_N"/>
</dbReference>
<dbReference type="RefSeq" id="WP_141872661.1">
    <property type="nucleotide sequence ID" value="NZ_VFOX01000001.1"/>
</dbReference>
<evidence type="ECO:0000256" key="3">
    <source>
        <dbReference type="ARBA" id="ARBA00022679"/>
    </source>
</evidence>
<name>A0A543BPT4_9MICO</name>
<dbReference type="PANTHER" id="PTHR43095">
    <property type="entry name" value="SUGAR KINASE"/>
    <property type="match status" value="1"/>
</dbReference>
<dbReference type="PIRSF" id="PIRSF000538">
    <property type="entry name" value="GlpK"/>
    <property type="match status" value="1"/>
</dbReference>
<dbReference type="Proteomes" id="UP000317209">
    <property type="component" value="Unassembled WGS sequence"/>
</dbReference>
<keyword evidence="4 7" id="KW-0418">Kinase</keyword>
<dbReference type="EMBL" id="VFOX01000001">
    <property type="protein sequence ID" value="TQL86844.1"/>
    <property type="molecule type" value="Genomic_DNA"/>
</dbReference>
<keyword evidence="8" id="KW-1185">Reference proteome</keyword>
<dbReference type="GO" id="GO:0042732">
    <property type="term" value="P:D-xylose metabolic process"/>
    <property type="evidence" value="ECO:0007669"/>
    <property type="project" value="UniProtKB-KW"/>
</dbReference>
<proteinExistence type="inferred from homology"/>
<reference evidence="7 8" key="1">
    <citation type="submission" date="2019-06" db="EMBL/GenBank/DDBJ databases">
        <title>Sequencing the genomes of 1000 actinobacteria strains.</title>
        <authorList>
            <person name="Klenk H.-P."/>
        </authorList>
    </citation>
    <scope>NUCLEOTIDE SEQUENCE [LARGE SCALE GENOMIC DNA]</scope>
    <source>
        <strain evidence="7 8">DSM 20169</strain>
    </source>
</reference>
<feature type="domain" description="Carbohydrate kinase FGGY N-terminal" evidence="5">
    <location>
        <begin position="8"/>
        <end position="110"/>
    </location>
</feature>
<dbReference type="InterPro" id="IPR050406">
    <property type="entry name" value="FGGY_Carb_Kinase"/>
</dbReference>
<evidence type="ECO:0000313" key="8">
    <source>
        <dbReference type="Proteomes" id="UP000317209"/>
    </source>
</evidence>
<keyword evidence="2" id="KW-0119">Carbohydrate metabolism</keyword>
<evidence type="ECO:0000256" key="1">
    <source>
        <dbReference type="ARBA" id="ARBA00009156"/>
    </source>
</evidence>
<protein>
    <submittedName>
        <fullName evidence="7">Sugar (Pentulose or hexulose) kinase</fullName>
    </submittedName>
</protein>
<dbReference type="InterPro" id="IPR018485">
    <property type="entry name" value="FGGY_C"/>
</dbReference>
<organism evidence="7 8">
    <name type="scientific">Microbacterium saperdae</name>
    <dbReference type="NCBI Taxonomy" id="69368"/>
    <lineage>
        <taxon>Bacteria</taxon>
        <taxon>Bacillati</taxon>
        <taxon>Actinomycetota</taxon>
        <taxon>Actinomycetes</taxon>
        <taxon>Micrococcales</taxon>
        <taxon>Microbacteriaceae</taxon>
        <taxon>Microbacterium</taxon>
    </lineage>
</organism>
<dbReference type="CDD" id="cd07779">
    <property type="entry name" value="ASKHA_NBD_FGGY_YgcE-like"/>
    <property type="match status" value="1"/>
</dbReference>
<dbReference type="Gene3D" id="3.30.420.40">
    <property type="match status" value="3"/>
</dbReference>
<keyword evidence="3" id="KW-0808">Transferase</keyword>